<sequence length="10" mass="1134">MGTPSELRML</sequence>
<accession>A0A2P4S5A2</accession>
<gene>
    <name evidence="3" type="ORF">CIB84_016949</name>
    <name evidence="2" type="ORF">CIB84_016998</name>
    <name evidence="1" type="ORF">CIB84_017713</name>
</gene>
<dbReference type="Proteomes" id="UP000237246">
    <property type="component" value="Unassembled WGS sequence"/>
</dbReference>
<organism evidence="3 4">
    <name type="scientific">Bambusicola thoracicus</name>
    <name type="common">Chinese bamboo-partridge</name>
    <name type="synonym">Perdix thoracica</name>
    <dbReference type="NCBI Taxonomy" id="9083"/>
    <lineage>
        <taxon>Eukaryota</taxon>
        <taxon>Metazoa</taxon>
        <taxon>Chordata</taxon>
        <taxon>Craniata</taxon>
        <taxon>Vertebrata</taxon>
        <taxon>Euteleostomi</taxon>
        <taxon>Archelosauria</taxon>
        <taxon>Archosauria</taxon>
        <taxon>Dinosauria</taxon>
        <taxon>Saurischia</taxon>
        <taxon>Theropoda</taxon>
        <taxon>Coelurosauria</taxon>
        <taxon>Aves</taxon>
        <taxon>Neognathae</taxon>
        <taxon>Galloanserae</taxon>
        <taxon>Galliformes</taxon>
        <taxon>Phasianidae</taxon>
        <taxon>Perdicinae</taxon>
        <taxon>Bambusicola</taxon>
    </lineage>
</organism>
<evidence type="ECO:0000313" key="3">
    <source>
        <dbReference type="EMBL" id="POI19306.1"/>
    </source>
</evidence>
<reference evidence="3 4" key="1">
    <citation type="submission" date="2018-01" db="EMBL/GenBank/DDBJ databases">
        <title>Comparison of the Chinese Bamboo Partridge and Red Junglefowl genome sequences highlights the importance of demography in genome evolution.</title>
        <authorList>
            <person name="Tiley G.P."/>
            <person name="Kimball R.T."/>
            <person name="Braun E.L."/>
            <person name="Burleigh J.G."/>
        </authorList>
    </citation>
    <scope>NUCLEOTIDE SEQUENCE [LARGE SCALE GENOMIC DNA]</scope>
    <source>
        <strain evidence="3">RTK389</strain>
        <tissue evidence="3">Blood</tissue>
    </source>
</reference>
<evidence type="ECO:0000313" key="2">
    <source>
        <dbReference type="EMBL" id="POI19258.1"/>
    </source>
</evidence>
<evidence type="ECO:0000313" key="4">
    <source>
        <dbReference type="Proteomes" id="UP000237246"/>
    </source>
</evidence>
<dbReference type="EMBL" id="PPHD01105499">
    <property type="protein sequence ID" value="POI19258.1"/>
    <property type="molecule type" value="Genomic_DNA"/>
</dbReference>
<name>A0A2P4S5A2_BAMTH</name>
<keyword evidence="4" id="KW-1185">Reference proteome</keyword>
<proteinExistence type="predicted"/>
<evidence type="ECO:0000313" key="1">
    <source>
        <dbReference type="EMBL" id="POI18543.1"/>
    </source>
</evidence>
<dbReference type="EMBL" id="PPHD01104460">
    <property type="protein sequence ID" value="POI19306.1"/>
    <property type="molecule type" value="Genomic_DNA"/>
</dbReference>
<feature type="non-terminal residue" evidence="3">
    <location>
        <position position="10"/>
    </location>
</feature>
<comment type="caution">
    <text evidence="3">The sequence shown here is derived from an EMBL/GenBank/DDBJ whole genome shotgun (WGS) entry which is preliminary data.</text>
</comment>
<dbReference type="EMBL" id="PPHD01122055">
    <property type="protein sequence ID" value="POI18543.1"/>
    <property type="molecule type" value="Genomic_DNA"/>
</dbReference>
<protein>
    <submittedName>
        <fullName evidence="3">Uncharacterized protein</fullName>
    </submittedName>
</protein>